<dbReference type="InterPro" id="IPR002937">
    <property type="entry name" value="Amino_oxidase"/>
</dbReference>
<accession>A0A1V2H169</accession>
<dbReference type="Pfam" id="PF01593">
    <property type="entry name" value="Amino_oxidase"/>
    <property type="match status" value="2"/>
</dbReference>
<dbReference type="Gene3D" id="3.90.660.20">
    <property type="entry name" value="Protoporphyrinogen oxidase, mitochondrial, domain 2"/>
    <property type="match status" value="1"/>
</dbReference>
<organism evidence="2 3">
    <name type="scientific">Teichococcus deserti</name>
    <dbReference type="NCBI Taxonomy" id="1817963"/>
    <lineage>
        <taxon>Bacteria</taxon>
        <taxon>Pseudomonadati</taxon>
        <taxon>Pseudomonadota</taxon>
        <taxon>Alphaproteobacteria</taxon>
        <taxon>Acetobacterales</taxon>
        <taxon>Roseomonadaceae</taxon>
        <taxon>Roseomonas</taxon>
    </lineage>
</organism>
<keyword evidence="3" id="KW-1185">Reference proteome</keyword>
<dbReference type="InterPro" id="IPR050464">
    <property type="entry name" value="Zeta_carotene_desat/Oxidored"/>
</dbReference>
<protein>
    <recommendedName>
        <fullName evidence="1">Amine oxidase domain-containing protein</fullName>
    </recommendedName>
</protein>
<gene>
    <name evidence="2" type="ORF">BKE38_14075</name>
</gene>
<dbReference type="Gene3D" id="1.10.3110.10">
    <property type="entry name" value="protoporphyrinogen ix oxidase, domain 3"/>
    <property type="match status" value="1"/>
</dbReference>
<dbReference type="SUPFAM" id="SSF51905">
    <property type="entry name" value="FAD/NAD(P)-binding domain"/>
    <property type="match status" value="1"/>
</dbReference>
<dbReference type="AlphaFoldDB" id="A0A1V2H169"/>
<name>A0A1V2H169_9PROT</name>
<dbReference type="PANTHER" id="PTHR42923">
    <property type="entry name" value="PROTOPORPHYRINOGEN OXIDASE"/>
    <property type="match status" value="1"/>
</dbReference>
<feature type="domain" description="Amine oxidase" evidence="1">
    <location>
        <begin position="356"/>
        <end position="399"/>
    </location>
</feature>
<evidence type="ECO:0000313" key="2">
    <source>
        <dbReference type="EMBL" id="ONG52750.1"/>
    </source>
</evidence>
<evidence type="ECO:0000259" key="1">
    <source>
        <dbReference type="Pfam" id="PF01593"/>
    </source>
</evidence>
<dbReference type="GO" id="GO:0016491">
    <property type="term" value="F:oxidoreductase activity"/>
    <property type="evidence" value="ECO:0007669"/>
    <property type="project" value="InterPro"/>
</dbReference>
<dbReference type="Proteomes" id="UP000188879">
    <property type="component" value="Unassembled WGS sequence"/>
</dbReference>
<dbReference type="InterPro" id="IPR036188">
    <property type="entry name" value="FAD/NAD-bd_sf"/>
</dbReference>
<evidence type="ECO:0000313" key="3">
    <source>
        <dbReference type="Proteomes" id="UP000188879"/>
    </source>
</evidence>
<proteinExistence type="predicted"/>
<dbReference type="Gene3D" id="3.50.50.60">
    <property type="entry name" value="FAD/NAD(P)-binding domain"/>
    <property type="match status" value="1"/>
</dbReference>
<reference evidence="2 3" key="1">
    <citation type="submission" date="2016-10" db="EMBL/GenBank/DDBJ databases">
        <title>Draft Genome sequence of Roseomonas sp. strain M3.</title>
        <authorList>
            <person name="Subhash Y."/>
            <person name="Lee S."/>
        </authorList>
    </citation>
    <scope>NUCLEOTIDE SEQUENCE [LARGE SCALE GENOMIC DNA]</scope>
    <source>
        <strain evidence="2 3">M3</strain>
    </source>
</reference>
<dbReference type="EMBL" id="MLCO01000131">
    <property type="protein sequence ID" value="ONG52750.1"/>
    <property type="molecule type" value="Genomic_DNA"/>
</dbReference>
<comment type="caution">
    <text evidence="2">The sequence shown here is derived from an EMBL/GenBank/DDBJ whole genome shotgun (WGS) entry which is preliminary data.</text>
</comment>
<sequence>MSLHVVGAGVAGLAAALEAAARGHAVTLHEATGFAGGRARALPDGGDNGTHVLLGANTAALDFLEVIGARHRWIEPEPEGLPVFDLEAGRLRQVALDPRRWRDPARRPPGLTGAGLLAVLRAGLPFQGGTVEQAFRAHPEFLRGFVEPLVLAALNTPVAEAGLAWLGPVLRRLAWPGAGRLLVARDGLGPDLVQPALAALGRHGVRLRLGHRLRGIERQGGRATALVFGDGTLPLDRRTAAILALPPWEAARLLPGLPVPALHASILNLHFSHASGVAAPRFLGLLGGASQWMLVRPDAVAVTISAAACRTGEAVAPLVWAELRRAALAADLPGPWPEEAPPCRLVREQRATPLHGVARIGPPRLRPLRHLALAGDWMAPRLPATLEAAVRSGRRAAQAFGQA</sequence>
<dbReference type="PANTHER" id="PTHR42923:SF47">
    <property type="entry name" value="BLR3003 PROTEIN"/>
    <property type="match status" value="1"/>
</dbReference>
<feature type="domain" description="Amine oxidase" evidence="1">
    <location>
        <begin position="10"/>
        <end position="274"/>
    </location>
</feature>